<keyword evidence="7 12" id="KW-1133">Transmembrane helix</keyword>
<dbReference type="Gene3D" id="3.30.460.20">
    <property type="entry name" value="CorA soluble domain-like"/>
    <property type="match status" value="1"/>
</dbReference>
<evidence type="ECO:0000313" key="13">
    <source>
        <dbReference type="EMBL" id="PNS09431.1"/>
    </source>
</evidence>
<keyword evidence="3" id="KW-0813">Transport</keyword>
<reference evidence="13 14" key="1">
    <citation type="submission" date="2017-08" db="EMBL/GenBank/DDBJ databases">
        <title>Lysobacter sylvestris genome.</title>
        <authorList>
            <person name="Zhang D.-C."/>
            <person name="Albuquerque L."/>
            <person name="Franca L."/>
            <person name="Froufe H.J.C."/>
            <person name="Barroso C."/>
            <person name="Egas C."/>
            <person name="Da Costa M."/>
            <person name="Margesin R."/>
        </authorList>
    </citation>
    <scope>NUCLEOTIDE SEQUENCE [LARGE SCALE GENOMIC DNA]</scope>
    <source>
        <strain evidence="13 14">AM20-91</strain>
    </source>
</reference>
<dbReference type="GO" id="GO:0000287">
    <property type="term" value="F:magnesium ion binding"/>
    <property type="evidence" value="ECO:0007669"/>
    <property type="project" value="TreeGrafter"/>
</dbReference>
<keyword evidence="14" id="KW-1185">Reference proteome</keyword>
<comment type="catalytic activity">
    <reaction evidence="10">
        <text>Mg(2+)(in) = Mg(2+)(out)</text>
        <dbReference type="Rhea" id="RHEA:29827"/>
        <dbReference type="ChEBI" id="CHEBI:18420"/>
    </reaction>
</comment>
<dbReference type="InterPro" id="IPR045863">
    <property type="entry name" value="CorA_TM1_TM2"/>
</dbReference>
<keyword evidence="4" id="KW-1003">Cell membrane</keyword>
<dbReference type="InterPro" id="IPR002523">
    <property type="entry name" value="MgTranspt_CorA/ZnTranspt_ZntB"/>
</dbReference>
<dbReference type="FunFam" id="1.20.58.340:FF:000004">
    <property type="entry name" value="Magnesium transport protein CorA"/>
    <property type="match status" value="1"/>
</dbReference>
<dbReference type="GO" id="GO:0050897">
    <property type="term" value="F:cobalt ion binding"/>
    <property type="evidence" value="ECO:0007669"/>
    <property type="project" value="TreeGrafter"/>
</dbReference>
<evidence type="ECO:0000256" key="8">
    <source>
        <dbReference type="ARBA" id="ARBA00023065"/>
    </source>
</evidence>
<protein>
    <submittedName>
        <fullName evidence="13">Mg2+ and Co2+ transporter</fullName>
    </submittedName>
</protein>
<dbReference type="SUPFAM" id="SSF144083">
    <property type="entry name" value="Magnesium transport protein CorA, transmembrane region"/>
    <property type="match status" value="1"/>
</dbReference>
<dbReference type="GO" id="GO:0015095">
    <property type="term" value="F:magnesium ion transmembrane transporter activity"/>
    <property type="evidence" value="ECO:0007669"/>
    <property type="project" value="TreeGrafter"/>
</dbReference>
<evidence type="ECO:0000256" key="7">
    <source>
        <dbReference type="ARBA" id="ARBA00022989"/>
    </source>
</evidence>
<sequence>MSLPTLDSNSSSPPADAAACVINCAVYRDGVRQDIPLDRISDELATHDDSFVWVGLYEPDEQLLDRMQQEFGLHDLAVEDAHSAHQRPKLEAFGTTLFMAVHTAQLVDAHVRFGETHIFYGPRFLLTVRHGASLSFAPVRQKLEREPEHLKLGPAVALHGVLDFIVDNYEPIVGAFRKELDELEHAIFAEDFRRQTISRLYALRKELTEMRMSVLPMQDILKQLVRIQDFGIPDEVRPYFRDISDHAARTADTIDVLREMAAAAMNTNLSLVTISQGEVVKKLAGWAGLLAVPTLVASWYGMNFHGMPELAAPHAYWILIGIVSVSCIVLYRYLKKVHWL</sequence>
<evidence type="ECO:0000256" key="1">
    <source>
        <dbReference type="ARBA" id="ARBA00004651"/>
    </source>
</evidence>
<dbReference type="GO" id="GO:0005886">
    <property type="term" value="C:plasma membrane"/>
    <property type="evidence" value="ECO:0007669"/>
    <property type="project" value="UniProtKB-SubCell"/>
</dbReference>
<evidence type="ECO:0000256" key="5">
    <source>
        <dbReference type="ARBA" id="ARBA00022692"/>
    </source>
</evidence>
<keyword evidence="5 12" id="KW-0812">Transmembrane</keyword>
<dbReference type="SUPFAM" id="SSF143865">
    <property type="entry name" value="CorA soluble domain-like"/>
    <property type="match status" value="1"/>
</dbReference>
<evidence type="ECO:0000256" key="4">
    <source>
        <dbReference type="ARBA" id="ARBA00022475"/>
    </source>
</evidence>
<feature type="transmembrane region" description="Helical" evidence="12">
    <location>
        <begin position="314"/>
        <end position="334"/>
    </location>
</feature>
<comment type="similarity">
    <text evidence="2">Belongs to the CorA metal ion transporter (MIT) (TC 1.A.35) family.</text>
</comment>
<evidence type="ECO:0000256" key="12">
    <source>
        <dbReference type="SAM" id="Phobius"/>
    </source>
</evidence>
<keyword evidence="8" id="KW-0406">Ion transport</keyword>
<comment type="subcellular location">
    <subcellularLocation>
        <location evidence="1">Cell membrane</location>
        <topology evidence="1">Multi-pass membrane protein</topology>
    </subcellularLocation>
</comment>
<evidence type="ECO:0000256" key="11">
    <source>
        <dbReference type="ARBA" id="ARBA00045497"/>
    </source>
</evidence>
<dbReference type="PANTHER" id="PTHR46494:SF1">
    <property type="entry name" value="CORA FAMILY METAL ION TRANSPORTER (EUROFUNG)"/>
    <property type="match status" value="1"/>
</dbReference>
<evidence type="ECO:0000256" key="3">
    <source>
        <dbReference type="ARBA" id="ARBA00022448"/>
    </source>
</evidence>
<gene>
    <name evidence="13" type="ORF">Lysil_1060</name>
</gene>
<proteinExistence type="inferred from homology"/>
<dbReference type="PANTHER" id="PTHR46494">
    <property type="entry name" value="CORA FAMILY METAL ION TRANSPORTER (EUROFUNG)"/>
    <property type="match status" value="1"/>
</dbReference>
<evidence type="ECO:0000313" key="14">
    <source>
        <dbReference type="Proteomes" id="UP000236220"/>
    </source>
</evidence>
<accession>A0A2K1Q360</accession>
<feature type="transmembrane region" description="Helical" evidence="12">
    <location>
        <begin position="283"/>
        <end position="302"/>
    </location>
</feature>
<name>A0A2K1Q360_9GAMM</name>
<dbReference type="Gene3D" id="1.20.58.340">
    <property type="entry name" value="Magnesium transport protein CorA, transmembrane region"/>
    <property type="match status" value="2"/>
</dbReference>
<dbReference type="GO" id="GO:0015087">
    <property type="term" value="F:cobalt ion transmembrane transporter activity"/>
    <property type="evidence" value="ECO:0007669"/>
    <property type="project" value="TreeGrafter"/>
</dbReference>
<dbReference type="Pfam" id="PF01544">
    <property type="entry name" value="CorA"/>
    <property type="match status" value="1"/>
</dbReference>
<evidence type="ECO:0000256" key="10">
    <source>
        <dbReference type="ARBA" id="ARBA00034269"/>
    </source>
</evidence>
<evidence type="ECO:0000256" key="6">
    <source>
        <dbReference type="ARBA" id="ARBA00022842"/>
    </source>
</evidence>
<dbReference type="CDD" id="cd12830">
    <property type="entry name" value="MtCorA-like"/>
    <property type="match status" value="1"/>
</dbReference>
<dbReference type="EMBL" id="NPZB01000001">
    <property type="protein sequence ID" value="PNS09431.1"/>
    <property type="molecule type" value="Genomic_DNA"/>
</dbReference>
<evidence type="ECO:0000256" key="9">
    <source>
        <dbReference type="ARBA" id="ARBA00023136"/>
    </source>
</evidence>
<comment type="function">
    <text evidence="11">Mediates influx of magnesium ions. Alternates between open and closed states. Activated by low cytoplasmic Mg(2+) levels. Inactive when cytoplasmic Mg(2+) levels are high.</text>
</comment>
<evidence type="ECO:0000256" key="2">
    <source>
        <dbReference type="ARBA" id="ARBA00009765"/>
    </source>
</evidence>
<dbReference type="AlphaFoldDB" id="A0A2K1Q360"/>
<comment type="caution">
    <text evidence="13">The sequence shown here is derived from an EMBL/GenBank/DDBJ whole genome shotgun (WGS) entry which is preliminary data.</text>
</comment>
<dbReference type="InterPro" id="IPR045861">
    <property type="entry name" value="CorA_cytoplasmic_dom"/>
</dbReference>
<dbReference type="Proteomes" id="UP000236220">
    <property type="component" value="Unassembled WGS sequence"/>
</dbReference>
<keyword evidence="6" id="KW-0460">Magnesium</keyword>
<organism evidence="13 14">
    <name type="scientific">Solilutibacter silvestris</name>
    <dbReference type="NCBI Taxonomy" id="1645665"/>
    <lineage>
        <taxon>Bacteria</taxon>
        <taxon>Pseudomonadati</taxon>
        <taxon>Pseudomonadota</taxon>
        <taxon>Gammaproteobacteria</taxon>
        <taxon>Lysobacterales</taxon>
        <taxon>Lysobacteraceae</taxon>
        <taxon>Solilutibacter</taxon>
    </lineage>
</organism>
<keyword evidence="9 12" id="KW-0472">Membrane</keyword>